<accession>A0A6I1MQX4</accession>
<dbReference type="EMBL" id="WHJC01000339">
    <property type="protein sequence ID" value="MPQ44858.1"/>
    <property type="molecule type" value="Genomic_DNA"/>
</dbReference>
<evidence type="ECO:0000259" key="1">
    <source>
        <dbReference type="Pfam" id="PF00534"/>
    </source>
</evidence>
<gene>
    <name evidence="2" type="ORF">GBZ86_14045</name>
</gene>
<dbReference type="InterPro" id="IPR050194">
    <property type="entry name" value="Glycosyltransferase_grp1"/>
</dbReference>
<proteinExistence type="predicted"/>
<dbReference type="CDD" id="cd03794">
    <property type="entry name" value="GT4_WbuB-like"/>
    <property type="match status" value="1"/>
</dbReference>
<reference evidence="2 3" key="1">
    <citation type="submission" date="2019-10" db="EMBL/GenBank/DDBJ databases">
        <title>The Genome Sequence of Clostridium tarantellae Isolated from Fish Brain.</title>
        <authorList>
            <person name="Bano L."/>
            <person name="Kiel M."/>
            <person name="Sales G."/>
            <person name="Doxey A.C."/>
            <person name="Mansfield M.J."/>
            <person name="Schiavone M."/>
            <person name="Rossetto O."/>
            <person name="Pirazzini M."/>
            <person name="Dobrindt U."/>
            <person name="Montecucco C."/>
        </authorList>
    </citation>
    <scope>NUCLEOTIDE SEQUENCE [LARGE SCALE GENOMIC DNA]</scope>
    <source>
        <strain evidence="2 3">DSM 3997</strain>
    </source>
</reference>
<dbReference type="PANTHER" id="PTHR45947:SF3">
    <property type="entry name" value="SULFOQUINOVOSYL TRANSFERASE SQD2"/>
    <property type="match status" value="1"/>
</dbReference>
<dbReference type="PANTHER" id="PTHR45947">
    <property type="entry name" value="SULFOQUINOVOSYL TRANSFERASE SQD2"/>
    <property type="match status" value="1"/>
</dbReference>
<dbReference type="SUPFAM" id="SSF53756">
    <property type="entry name" value="UDP-Glycosyltransferase/glycogen phosphorylase"/>
    <property type="match status" value="1"/>
</dbReference>
<dbReference type="InterPro" id="IPR001296">
    <property type="entry name" value="Glyco_trans_1"/>
</dbReference>
<sequence length="380" mass="44280">MKSFVEKNNNVFVVTSLERKFKRDTCFMIEQGVKVLRVKTGNLQKNNIIEKAISTLLIERQYRKAIKKYFNNIKFDLVISSTPPITFTKLINYIKKRDKAKSYLLLKDIFPQNAVDMGMIKYKGIIYRYFRRKEIKLYNSSDYVGCMSKGNKKYILKHNPYLKEEKVEVCPNSINPRKIIPLSLEEKEVLRKNLGVKKDALLILYGGNLGRPQGIPFLMEIIKDNKNKKEVFFLIVGYGTEFNKLKIFLENEKANNVKLMKSLNNNKYDNILKISDIGLILLDKRFTIPNFPSRLLSYMEFSLPVIAATDINTDIKDCINEGSFGYWCESGNLKEFNSYINKFTNDKELSEKLGSNANKYLYENYNLEKVSNLVIDKIKK</sequence>
<feature type="domain" description="Glycosyl transferase family 1" evidence="1">
    <location>
        <begin position="187"/>
        <end position="359"/>
    </location>
</feature>
<dbReference type="AlphaFoldDB" id="A0A6I1MQX4"/>
<dbReference type="Gene3D" id="3.40.50.2000">
    <property type="entry name" value="Glycogen Phosphorylase B"/>
    <property type="match status" value="2"/>
</dbReference>
<dbReference type="OrthoDB" id="9801697at2"/>
<organism evidence="2 3">
    <name type="scientific">Clostridium tarantellae</name>
    <dbReference type="NCBI Taxonomy" id="39493"/>
    <lineage>
        <taxon>Bacteria</taxon>
        <taxon>Bacillati</taxon>
        <taxon>Bacillota</taxon>
        <taxon>Clostridia</taxon>
        <taxon>Eubacteriales</taxon>
        <taxon>Clostridiaceae</taxon>
        <taxon>Clostridium</taxon>
    </lineage>
</organism>
<dbReference type="Proteomes" id="UP000430345">
    <property type="component" value="Unassembled WGS sequence"/>
</dbReference>
<evidence type="ECO:0000313" key="3">
    <source>
        <dbReference type="Proteomes" id="UP000430345"/>
    </source>
</evidence>
<protein>
    <submittedName>
        <fullName evidence="2">Glycosyltransferase</fullName>
    </submittedName>
</protein>
<name>A0A6I1MQX4_9CLOT</name>
<comment type="caution">
    <text evidence="2">The sequence shown here is derived from an EMBL/GenBank/DDBJ whole genome shotgun (WGS) entry which is preliminary data.</text>
</comment>
<keyword evidence="3" id="KW-1185">Reference proteome</keyword>
<evidence type="ECO:0000313" key="2">
    <source>
        <dbReference type="EMBL" id="MPQ44858.1"/>
    </source>
</evidence>
<dbReference type="GO" id="GO:0016758">
    <property type="term" value="F:hexosyltransferase activity"/>
    <property type="evidence" value="ECO:0007669"/>
    <property type="project" value="TreeGrafter"/>
</dbReference>
<dbReference type="Pfam" id="PF00534">
    <property type="entry name" value="Glycos_transf_1"/>
    <property type="match status" value="1"/>
</dbReference>
<keyword evidence="2" id="KW-0808">Transferase</keyword>